<gene>
    <name evidence="5" type="ORF">HRG_07053</name>
</gene>
<dbReference type="Gene3D" id="3.30.300.30">
    <property type="match status" value="1"/>
</dbReference>
<dbReference type="PROSITE" id="PS00455">
    <property type="entry name" value="AMP_BINDING"/>
    <property type="match status" value="1"/>
</dbReference>
<evidence type="ECO:0000256" key="2">
    <source>
        <dbReference type="ARBA" id="ARBA00022553"/>
    </source>
</evidence>
<dbReference type="GO" id="GO:0005737">
    <property type="term" value="C:cytoplasm"/>
    <property type="evidence" value="ECO:0007669"/>
    <property type="project" value="TreeGrafter"/>
</dbReference>
<feature type="domain" description="Carrier" evidence="4">
    <location>
        <begin position="551"/>
        <end position="627"/>
    </location>
</feature>
<sequence length="756" mass="83607">MTDDDRSTLDMMGLLQVHVTDYPRYSSVIDVFRQVVAANPNRVAVRDASSQLTYLQLDQRSDVLTQWLARRSFAAETLVGVLAARSCDTIVAFIGILKANLAFLPFDVKAPVGRMETILSSLQGRRLHVVLVGPDVLHKQTRNKDAHQAPVAVAPPSATSLAYVMFTSGSTGQPKGVMVEHRNILRLAKLRNVVNCATTMAHMASITFDASTWEIYAALLNGGTLICIDSMVVLDHIALPKVFIQEQVQTMFITPALLKQYLLQCPTVISMLDTLVVGGDRLDPQDMMAARRLTTARIINGYGPTENTGFSTCYSLSEQELYTDRVPIGRALNNSGAYVMDPQQRLVPLGVVGELVVTGDGLARGYIDPQQNSDRFVPVMVGGEKVEGYRTGDNVRYRPVDGQLEFLARKDRQVKVRGQRVEIGEIEHQARSSPDVVDAAVELITLSDCGSRGPELIGFLVMEPSRARDSRQGRGGWTCDGRASAALQLVWARLQSVLPHYMVPSVLLPISNLPLTASGKMDRRRLREMGSAISAQQLVELRMTAKREKRLPTSEAEQRMQKIWSRVLQIEPATIGLDDGFFQLGGNSISAMKVVGEARKMGTNLTVADVFRRHTLAELVNGQDIEVTQIQQEPEQTFLVEPAIKAALFEEIDSGSFDIHSEDVADILPLTSCQEKSLVDSITHGQYANYFYLDTGARLDLSCLERDYFGKLSSTSSSNPFAYKMSMEISINPSAIFASKTYNKSRRPRPRSHLFF</sequence>
<dbReference type="InterPro" id="IPR006162">
    <property type="entry name" value="Ppantetheine_attach_site"/>
</dbReference>
<evidence type="ECO:0000313" key="6">
    <source>
        <dbReference type="Proteomes" id="UP000824596"/>
    </source>
</evidence>
<dbReference type="GeneID" id="68356182"/>
<reference evidence="5" key="1">
    <citation type="submission" date="2021-09" db="EMBL/GenBank/DDBJ databases">
        <title>A high-quality genome of the endoparasitic fungus Hirsutella rhossiliensis with a comparison of Hirsutella genomes reveals transposable elements contributing to genome size variation.</title>
        <authorList>
            <person name="Lin R."/>
            <person name="Jiao Y."/>
            <person name="Sun X."/>
            <person name="Ling J."/>
            <person name="Xie B."/>
            <person name="Cheng X."/>
        </authorList>
    </citation>
    <scope>NUCLEOTIDE SEQUENCE</scope>
    <source>
        <strain evidence="5">HR02</strain>
    </source>
</reference>
<evidence type="ECO:0000313" key="5">
    <source>
        <dbReference type="EMBL" id="KAH0961973.1"/>
    </source>
</evidence>
<name>A0A9P8MTV1_9HYPO</name>
<dbReference type="InterPro" id="IPR045851">
    <property type="entry name" value="AMP-bd_C_sf"/>
</dbReference>
<dbReference type="InterPro" id="IPR036736">
    <property type="entry name" value="ACP-like_sf"/>
</dbReference>
<comment type="caution">
    <text evidence="5">The sequence shown here is derived from an EMBL/GenBank/DDBJ whole genome shotgun (WGS) entry which is preliminary data.</text>
</comment>
<dbReference type="PANTHER" id="PTHR45527">
    <property type="entry name" value="NONRIBOSOMAL PEPTIDE SYNTHETASE"/>
    <property type="match status" value="1"/>
</dbReference>
<dbReference type="GO" id="GO:0043041">
    <property type="term" value="P:amino acid activation for nonribosomal peptide biosynthetic process"/>
    <property type="evidence" value="ECO:0007669"/>
    <property type="project" value="TreeGrafter"/>
</dbReference>
<dbReference type="Gene3D" id="3.40.50.980">
    <property type="match status" value="2"/>
</dbReference>
<dbReference type="Proteomes" id="UP000824596">
    <property type="component" value="Unassembled WGS sequence"/>
</dbReference>
<evidence type="ECO:0000256" key="3">
    <source>
        <dbReference type="ARBA" id="ARBA00022598"/>
    </source>
</evidence>
<dbReference type="InterPro" id="IPR009081">
    <property type="entry name" value="PP-bd_ACP"/>
</dbReference>
<evidence type="ECO:0000259" key="4">
    <source>
        <dbReference type="PROSITE" id="PS50075"/>
    </source>
</evidence>
<dbReference type="GO" id="GO:0016874">
    <property type="term" value="F:ligase activity"/>
    <property type="evidence" value="ECO:0007669"/>
    <property type="project" value="UniProtKB-KW"/>
</dbReference>
<dbReference type="CDD" id="cd05930">
    <property type="entry name" value="A_NRPS"/>
    <property type="match status" value="1"/>
</dbReference>
<dbReference type="InterPro" id="IPR010071">
    <property type="entry name" value="AA_adenyl_dom"/>
</dbReference>
<keyword evidence="1" id="KW-0596">Phosphopantetheine</keyword>
<protein>
    <submittedName>
        <fullName evidence="5">AMP-binding enzyme domain-containing protein</fullName>
    </submittedName>
</protein>
<keyword evidence="6" id="KW-1185">Reference proteome</keyword>
<accession>A0A9P8MTV1</accession>
<dbReference type="RefSeq" id="XP_044719486.1">
    <property type="nucleotide sequence ID" value="XM_044865524.1"/>
</dbReference>
<dbReference type="PANTHER" id="PTHR45527:SF1">
    <property type="entry name" value="FATTY ACID SYNTHASE"/>
    <property type="match status" value="1"/>
</dbReference>
<evidence type="ECO:0000256" key="1">
    <source>
        <dbReference type="ARBA" id="ARBA00022450"/>
    </source>
</evidence>
<dbReference type="Gene3D" id="2.30.38.10">
    <property type="entry name" value="Luciferase, Domain 3"/>
    <property type="match status" value="1"/>
</dbReference>
<dbReference type="PROSITE" id="PS00012">
    <property type="entry name" value="PHOSPHOPANTETHEINE"/>
    <property type="match status" value="1"/>
</dbReference>
<keyword evidence="2" id="KW-0597">Phosphoprotein</keyword>
<dbReference type="Pfam" id="PF00501">
    <property type="entry name" value="AMP-binding"/>
    <property type="match status" value="1"/>
</dbReference>
<dbReference type="InterPro" id="IPR020845">
    <property type="entry name" value="AMP-binding_CS"/>
</dbReference>
<dbReference type="GO" id="GO:0031177">
    <property type="term" value="F:phosphopantetheine binding"/>
    <property type="evidence" value="ECO:0007669"/>
    <property type="project" value="TreeGrafter"/>
</dbReference>
<organism evidence="5 6">
    <name type="scientific">Hirsutella rhossiliensis</name>
    <dbReference type="NCBI Taxonomy" id="111463"/>
    <lineage>
        <taxon>Eukaryota</taxon>
        <taxon>Fungi</taxon>
        <taxon>Dikarya</taxon>
        <taxon>Ascomycota</taxon>
        <taxon>Pezizomycotina</taxon>
        <taxon>Sordariomycetes</taxon>
        <taxon>Hypocreomycetidae</taxon>
        <taxon>Hypocreales</taxon>
        <taxon>Ophiocordycipitaceae</taxon>
        <taxon>Hirsutella</taxon>
    </lineage>
</organism>
<dbReference type="Gene3D" id="1.10.1200.10">
    <property type="entry name" value="ACP-like"/>
    <property type="match status" value="1"/>
</dbReference>
<dbReference type="GO" id="GO:0044550">
    <property type="term" value="P:secondary metabolite biosynthetic process"/>
    <property type="evidence" value="ECO:0007669"/>
    <property type="project" value="TreeGrafter"/>
</dbReference>
<dbReference type="EMBL" id="JAIZPD010000007">
    <property type="protein sequence ID" value="KAH0961973.1"/>
    <property type="molecule type" value="Genomic_DNA"/>
</dbReference>
<dbReference type="NCBIfam" id="TIGR01733">
    <property type="entry name" value="AA-adenyl-dom"/>
    <property type="match status" value="1"/>
</dbReference>
<dbReference type="SUPFAM" id="SSF56801">
    <property type="entry name" value="Acetyl-CoA synthetase-like"/>
    <property type="match status" value="1"/>
</dbReference>
<proteinExistence type="predicted"/>
<dbReference type="InterPro" id="IPR000873">
    <property type="entry name" value="AMP-dep_synth/lig_dom"/>
</dbReference>
<dbReference type="Pfam" id="PF00550">
    <property type="entry name" value="PP-binding"/>
    <property type="match status" value="1"/>
</dbReference>
<dbReference type="OrthoDB" id="4927751at2759"/>
<dbReference type="PROSITE" id="PS50075">
    <property type="entry name" value="CARRIER"/>
    <property type="match status" value="1"/>
</dbReference>
<dbReference type="AlphaFoldDB" id="A0A9P8MTV1"/>
<dbReference type="FunFam" id="3.30.300.30:FF:000015">
    <property type="entry name" value="Nonribosomal peptide synthase SidD"/>
    <property type="match status" value="1"/>
</dbReference>
<dbReference type="FunFam" id="1.10.1200.10:FF:000005">
    <property type="entry name" value="Nonribosomal peptide synthetase 1"/>
    <property type="match status" value="1"/>
</dbReference>
<dbReference type="SUPFAM" id="SSF47336">
    <property type="entry name" value="ACP-like"/>
    <property type="match status" value="1"/>
</dbReference>
<keyword evidence="3" id="KW-0436">Ligase</keyword>